<feature type="compositionally biased region" description="Basic residues" evidence="1">
    <location>
        <begin position="74"/>
        <end position="83"/>
    </location>
</feature>
<feature type="non-terminal residue" evidence="2">
    <location>
        <position position="1"/>
    </location>
</feature>
<feature type="compositionally biased region" description="Basic and acidic residues" evidence="1">
    <location>
        <begin position="131"/>
        <end position="147"/>
    </location>
</feature>
<feature type="compositionally biased region" description="Basic residues" evidence="1">
    <location>
        <begin position="192"/>
        <end position="211"/>
    </location>
</feature>
<dbReference type="EMBL" id="CADCUT010000226">
    <property type="protein sequence ID" value="CAA9439479.1"/>
    <property type="molecule type" value="Genomic_DNA"/>
</dbReference>
<accession>A0A6J4QFP5</accession>
<protein>
    <submittedName>
        <fullName evidence="2">Uncharacterized protein</fullName>
    </submittedName>
</protein>
<proteinExistence type="predicted"/>
<name>A0A6J4QFP5_9ACTN</name>
<dbReference type="AlphaFoldDB" id="A0A6J4QFP5"/>
<feature type="non-terminal residue" evidence="2">
    <location>
        <position position="289"/>
    </location>
</feature>
<organism evidence="2">
    <name type="scientific">uncultured Rubrobacteraceae bacterium</name>
    <dbReference type="NCBI Taxonomy" id="349277"/>
    <lineage>
        <taxon>Bacteria</taxon>
        <taxon>Bacillati</taxon>
        <taxon>Actinomycetota</taxon>
        <taxon>Rubrobacteria</taxon>
        <taxon>Rubrobacterales</taxon>
        <taxon>Rubrobacteraceae</taxon>
        <taxon>environmental samples</taxon>
    </lineage>
</organism>
<evidence type="ECO:0000256" key="1">
    <source>
        <dbReference type="SAM" id="MobiDB-lite"/>
    </source>
</evidence>
<feature type="compositionally biased region" description="Gly residues" evidence="1">
    <location>
        <begin position="262"/>
        <end position="274"/>
    </location>
</feature>
<gene>
    <name evidence="2" type="ORF">AVDCRST_MAG03-3869</name>
</gene>
<sequence length="289" mass="31007">AARNTLRELRAPGRAGIPGADPGGHGPRRRSGGRLGLHRDGPLLPDGVLRHSPRPDAGGIHLARFRGRPDAAHYPRHPGHRGHLPPSRAAGEDRHHPRRPLRRAGDAGDRGSVVRARAPGPRRAVPAGWGEVREAGGDAGDLRADVGRRRRAVRGPPLPAGGDDLLPAPGPTASAEDPHRGHGRAQDPPARRAPRRRVQPVRLRSGGHKTQARSAGAPLRNRGPRPLRHREDHHHGLRPPRRRGRLRRWHGGVRPSWDREGLGGAARTGAGGVGREGHREGRPEAAGPV</sequence>
<evidence type="ECO:0000313" key="2">
    <source>
        <dbReference type="EMBL" id="CAA9439479.1"/>
    </source>
</evidence>
<feature type="region of interest" description="Disordered" evidence="1">
    <location>
        <begin position="1"/>
        <end position="289"/>
    </location>
</feature>
<feature type="compositionally biased region" description="Basic residues" evidence="1">
    <location>
        <begin position="235"/>
        <end position="251"/>
    </location>
</feature>
<feature type="compositionally biased region" description="Low complexity" evidence="1">
    <location>
        <begin position="113"/>
        <end position="128"/>
    </location>
</feature>
<feature type="compositionally biased region" description="Basic and acidic residues" evidence="1">
    <location>
        <begin position="1"/>
        <end position="11"/>
    </location>
</feature>
<reference evidence="2" key="1">
    <citation type="submission" date="2020-02" db="EMBL/GenBank/DDBJ databases">
        <authorList>
            <person name="Meier V. D."/>
        </authorList>
    </citation>
    <scope>NUCLEOTIDE SEQUENCE</scope>
    <source>
        <strain evidence="2">AVDCRST_MAG03</strain>
    </source>
</reference>